<accession>A0A0A9DSG3</accession>
<dbReference type="AlphaFoldDB" id="A0A0A9DSG3"/>
<evidence type="ECO:0000313" key="1">
    <source>
        <dbReference type="EMBL" id="JAD90751.1"/>
    </source>
</evidence>
<name>A0A0A9DSG3_ARUDO</name>
<organism evidence="1">
    <name type="scientific">Arundo donax</name>
    <name type="common">Giant reed</name>
    <name type="synonym">Donax arundinaceus</name>
    <dbReference type="NCBI Taxonomy" id="35708"/>
    <lineage>
        <taxon>Eukaryota</taxon>
        <taxon>Viridiplantae</taxon>
        <taxon>Streptophyta</taxon>
        <taxon>Embryophyta</taxon>
        <taxon>Tracheophyta</taxon>
        <taxon>Spermatophyta</taxon>
        <taxon>Magnoliopsida</taxon>
        <taxon>Liliopsida</taxon>
        <taxon>Poales</taxon>
        <taxon>Poaceae</taxon>
        <taxon>PACMAD clade</taxon>
        <taxon>Arundinoideae</taxon>
        <taxon>Arundineae</taxon>
        <taxon>Arundo</taxon>
    </lineage>
</organism>
<protein>
    <submittedName>
        <fullName evidence="1">Uncharacterized protein</fullName>
    </submittedName>
</protein>
<sequence length="36" mass="4384">MSLMYLGDSFGRYMCNICDNVQRLILLFMYLYFVFC</sequence>
<reference evidence="1" key="1">
    <citation type="submission" date="2014-09" db="EMBL/GenBank/DDBJ databases">
        <authorList>
            <person name="Magalhaes I.L.F."/>
            <person name="Oliveira U."/>
            <person name="Santos F.R."/>
            <person name="Vidigal T.H.D.A."/>
            <person name="Brescovit A.D."/>
            <person name="Santos A.J."/>
        </authorList>
    </citation>
    <scope>NUCLEOTIDE SEQUENCE</scope>
    <source>
        <tissue evidence="1">Shoot tissue taken approximately 20 cm above the soil surface</tissue>
    </source>
</reference>
<dbReference type="EMBL" id="GBRH01207144">
    <property type="protein sequence ID" value="JAD90751.1"/>
    <property type="molecule type" value="Transcribed_RNA"/>
</dbReference>
<reference evidence="1" key="2">
    <citation type="journal article" date="2015" name="Data Brief">
        <title>Shoot transcriptome of the giant reed, Arundo donax.</title>
        <authorList>
            <person name="Barrero R.A."/>
            <person name="Guerrero F.D."/>
            <person name="Moolhuijzen P."/>
            <person name="Goolsby J.A."/>
            <person name="Tidwell J."/>
            <person name="Bellgard S.E."/>
            <person name="Bellgard M.I."/>
        </authorList>
    </citation>
    <scope>NUCLEOTIDE SEQUENCE</scope>
    <source>
        <tissue evidence="1">Shoot tissue taken approximately 20 cm above the soil surface</tissue>
    </source>
</reference>
<proteinExistence type="predicted"/>